<evidence type="ECO:0000313" key="3">
    <source>
        <dbReference type="EMBL" id="KAF1836887.1"/>
    </source>
</evidence>
<keyword evidence="4" id="KW-1185">Reference proteome</keyword>
<evidence type="ECO:0000256" key="2">
    <source>
        <dbReference type="SAM" id="Phobius"/>
    </source>
</evidence>
<sequence>MASQKRAPSIDMTSIELRNVSPAPTYISTFNTHDVPITPQHAYFAPTPKSGVSNNPYYQSTTYEPPQPKGKTSLKDDEAAPVKPDYQDPNHPHFAGPTFTNFPTALPARSRIPRKRILIPWILFVIFFFISVWYTSVLAGARFLDIIRPLPAPPTKQQINVYINGEALRGNMSVSVSMSTPTVATSTATSTLKPGGTPDLNWETSDDAGNHLGVATTSLGRRQELAAPTGFVAVVRRIG</sequence>
<feature type="compositionally biased region" description="Polar residues" evidence="1">
    <location>
        <begin position="55"/>
        <end position="64"/>
    </location>
</feature>
<dbReference type="Proteomes" id="UP000800040">
    <property type="component" value="Unassembled WGS sequence"/>
</dbReference>
<feature type="region of interest" description="Disordered" evidence="1">
    <location>
        <begin position="55"/>
        <end position="80"/>
    </location>
</feature>
<keyword evidence="2" id="KW-0472">Membrane</keyword>
<protein>
    <submittedName>
        <fullName evidence="3">Uncharacterized protein</fullName>
    </submittedName>
</protein>
<accession>A0A6A5KLQ2</accession>
<dbReference type="AlphaFoldDB" id="A0A6A5KLQ2"/>
<name>A0A6A5KLQ2_9PLEO</name>
<keyword evidence="2" id="KW-1133">Transmembrane helix</keyword>
<dbReference type="OrthoDB" id="3799173at2759"/>
<evidence type="ECO:0000256" key="1">
    <source>
        <dbReference type="SAM" id="MobiDB-lite"/>
    </source>
</evidence>
<feature type="transmembrane region" description="Helical" evidence="2">
    <location>
        <begin position="118"/>
        <end position="144"/>
    </location>
</feature>
<organism evidence="3 4">
    <name type="scientific">Decorospora gaudefroyi</name>
    <dbReference type="NCBI Taxonomy" id="184978"/>
    <lineage>
        <taxon>Eukaryota</taxon>
        <taxon>Fungi</taxon>
        <taxon>Dikarya</taxon>
        <taxon>Ascomycota</taxon>
        <taxon>Pezizomycotina</taxon>
        <taxon>Dothideomycetes</taxon>
        <taxon>Pleosporomycetidae</taxon>
        <taxon>Pleosporales</taxon>
        <taxon>Pleosporineae</taxon>
        <taxon>Pleosporaceae</taxon>
        <taxon>Decorospora</taxon>
    </lineage>
</organism>
<proteinExistence type="predicted"/>
<keyword evidence="2" id="KW-0812">Transmembrane</keyword>
<dbReference type="EMBL" id="ML975268">
    <property type="protein sequence ID" value="KAF1836887.1"/>
    <property type="molecule type" value="Genomic_DNA"/>
</dbReference>
<evidence type="ECO:0000313" key="4">
    <source>
        <dbReference type="Proteomes" id="UP000800040"/>
    </source>
</evidence>
<gene>
    <name evidence="3" type="ORF">BDW02DRAFT_203109</name>
</gene>
<reference evidence="3" key="1">
    <citation type="submission" date="2020-01" db="EMBL/GenBank/DDBJ databases">
        <authorList>
            <consortium name="DOE Joint Genome Institute"/>
            <person name="Haridas S."/>
            <person name="Albert R."/>
            <person name="Binder M."/>
            <person name="Bloem J."/>
            <person name="Labutti K."/>
            <person name="Salamov A."/>
            <person name="Andreopoulos B."/>
            <person name="Baker S.E."/>
            <person name="Barry K."/>
            <person name="Bills G."/>
            <person name="Bluhm B.H."/>
            <person name="Cannon C."/>
            <person name="Castanera R."/>
            <person name="Culley D.E."/>
            <person name="Daum C."/>
            <person name="Ezra D."/>
            <person name="Gonzalez J.B."/>
            <person name="Henrissat B."/>
            <person name="Kuo A."/>
            <person name="Liang C."/>
            <person name="Lipzen A."/>
            <person name="Lutzoni F."/>
            <person name="Magnuson J."/>
            <person name="Mondo S."/>
            <person name="Nolan M."/>
            <person name="Ohm R."/>
            <person name="Pangilinan J."/>
            <person name="Park H.-J."/>
            <person name="Ramirez L."/>
            <person name="Alfaro M."/>
            <person name="Sun H."/>
            <person name="Tritt A."/>
            <person name="Yoshinaga Y."/>
            <person name="Zwiers L.-H."/>
            <person name="Turgeon B.G."/>
            <person name="Goodwin S.B."/>
            <person name="Spatafora J.W."/>
            <person name="Crous P.W."/>
            <person name="Grigoriev I.V."/>
        </authorList>
    </citation>
    <scope>NUCLEOTIDE SEQUENCE</scope>
    <source>
        <strain evidence="3">P77</strain>
    </source>
</reference>